<sequence>MVLVSSLLLSCTSPKKVATKKRVECGISGTDIKTKTSDKKTITTGSKETSKQIEIDSQKTKVVIATGVGETEHEAIKDAGRSAVKEAVGMFLVSETIVENDELIKDEVLSVSDGFVSKFRTISKGKDEDGLVEVKATITVVIGKVASKLRGMNISMKDVGSEEFVAVELDKFSSAVEYRKMFEEVVVKPLYIDDTYELEITDFKPLDVEDIDPANYLGKGNIVYFDNQKQKTLVEDGELMPYYISFTLSLS</sequence>
<gene>
    <name evidence="1" type="ORF">METZ01_LOCUS296585</name>
</gene>
<feature type="non-terminal residue" evidence="1">
    <location>
        <position position="251"/>
    </location>
</feature>
<dbReference type="AlphaFoldDB" id="A0A382M950"/>
<reference evidence="1" key="1">
    <citation type="submission" date="2018-05" db="EMBL/GenBank/DDBJ databases">
        <authorList>
            <person name="Lanie J.A."/>
            <person name="Ng W.-L."/>
            <person name="Kazmierczak K.M."/>
            <person name="Andrzejewski T.M."/>
            <person name="Davidsen T.M."/>
            <person name="Wayne K.J."/>
            <person name="Tettelin H."/>
            <person name="Glass J.I."/>
            <person name="Rusch D."/>
            <person name="Podicherti R."/>
            <person name="Tsui H.-C.T."/>
            <person name="Winkler M.E."/>
        </authorList>
    </citation>
    <scope>NUCLEOTIDE SEQUENCE</scope>
</reference>
<evidence type="ECO:0000313" key="1">
    <source>
        <dbReference type="EMBL" id="SVC43731.1"/>
    </source>
</evidence>
<organism evidence="1">
    <name type="scientific">marine metagenome</name>
    <dbReference type="NCBI Taxonomy" id="408172"/>
    <lineage>
        <taxon>unclassified sequences</taxon>
        <taxon>metagenomes</taxon>
        <taxon>ecological metagenomes</taxon>
    </lineage>
</organism>
<name>A0A382M950_9ZZZZ</name>
<proteinExistence type="predicted"/>
<protein>
    <recommendedName>
        <fullName evidence="2">Flagellar assembly protein T N-terminal domain-containing protein</fullName>
    </recommendedName>
</protein>
<accession>A0A382M950</accession>
<evidence type="ECO:0008006" key="2">
    <source>
        <dbReference type="Google" id="ProtNLM"/>
    </source>
</evidence>
<dbReference type="EMBL" id="UINC01091171">
    <property type="protein sequence ID" value="SVC43731.1"/>
    <property type="molecule type" value="Genomic_DNA"/>
</dbReference>